<feature type="non-terminal residue" evidence="4">
    <location>
        <position position="237"/>
    </location>
</feature>
<gene>
    <name evidence="4" type="ORF">RM812_41945</name>
</gene>
<dbReference type="InterPro" id="IPR050356">
    <property type="entry name" value="SulA_CellDiv_inhibitor"/>
</dbReference>
<dbReference type="PANTHER" id="PTHR35369:SF2">
    <property type="entry name" value="BLR3025 PROTEIN"/>
    <property type="match status" value="1"/>
</dbReference>
<accession>A0ABU3B2H1</accession>
<dbReference type="PROSITE" id="PS50173">
    <property type="entry name" value="UMUC"/>
    <property type="match status" value="1"/>
</dbReference>
<protein>
    <recommendedName>
        <fullName evidence="3">UmuC domain-containing protein</fullName>
    </recommendedName>
</protein>
<name>A0ABU3B2H1_9ACTN</name>
<comment type="caution">
    <text evidence="4">The sequence shown here is derived from an EMBL/GenBank/DDBJ whole genome shotgun (WGS) entry which is preliminary data.</text>
</comment>
<dbReference type="SUPFAM" id="SSF56672">
    <property type="entry name" value="DNA/RNA polymerases"/>
    <property type="match status" value="1"/>
</dbReference>
<reference evidence="4" key="1">
    <citation type="submission" date="2024-05" db="EMBL/GenBank/DDBJ databases">
        <title>30 novel species of actinomycetes from the DSMZ collection.</title>
        <authorList>
            <person name="Nouioui I."/>
        </authorList>
    </citation>
    <scope>NUCLEOTIDE SEQUENCE</scope>
    <source>
        <strain evidence="4">DSM 40712</strain>
    </source>
</reference>
<evidence type="ECO:0000313" key="4">
    <source>
        <dbReference type="EMBL" id="MDT0616643.1"/>
    </source>
</evidence>
<keyword evidence="5" id="KW-1185">Reference proteome</keyword>
<evidence type="ECO:0000313" key="5">
    <source>
        <dbReference type="Proteomes" id="UP001180724"/>
    </source>
</evidence>
<sequence length="237" mass="24635">MTIDQAPAGQVPTVMHVRCPDRPPELYRLLLEQLAELSPVVQALPPTAALAELKGALRCHGVGADVDRLGQMLRVRTLTRCGADLRIGIGPTISVAATASAQVPEPGGVLVVAPDRAAEWLAGLPVEALHGIGPRQAGVLHDYGIHTRCWARPTGGRERSPGSSTWTRGCRRTGCLPWPPYPTSACASGCREAGTEAGARESATGCPPAPGKNGPVSCRPRTGTRGRSGGAPPDSPM</sequence>
<feature type="domain" description="UmuC" evidence="3">
    <location>
        <begin position="30"/>
        <end position="133"/>
    </location>
</feature>
<keyword evidence="1" id="KW-0227">DNA damage</keyword>
<proteinExistence type="predicted"/>
<dbReference type="PANTHER" id="PTHR35369">
    <property type="entry name" value="BLR3025 PROTEIN-RELATED"/>
    <property type="match status" value="1"/>
</dbReference>
<dbReference type="Proteomes" id="UP001180724">
    <property type="component" value="Unassembled WGS sequence"/>
</dbReference>
<evidence type="ECO:0000256" key="2">
    <source>
        <dbReference type="SAM" id="MobiDB-lite"/>
    </source>
</evidence>
<evidence type="ECO:0000259" key="3">
    <source>
        <dbReference type="PROSITE" id="PS50173"/>
    </source>
</evidence>
<dbReference type="InterPro" id="IPR043502">
    <property type="entry name" value="DNA/RNA_pol_sf"/>
</dbReference>
<dbReference type="EMBL" id="JAVRFH010000250">
    <property type="protein sequence ID" value="MDT0616643.1"/>
    <property type="molecule type" value="Genomic_DNA"/>
</dbReference>
<organism evidence="4 5">
    <name type="scientific">Streptomyces lancefieldiae</name>
    <dbReference type="NCBI Taxonomy" id="3075520"/>
    <lineage>
        <taxon>Bacteria</taxon>
        <taxon>Bacillati</taxon>
        <taxon>Actinomycetota</taxon>
        <taxon>Actinomycetes</taxon>
        <taxon>Kitasatosporales</taxon>
        <taxon>Streptomycetaceae</taxon>
        <taxon>Streptomyces</taxon>
    </lineage>
</organism>
<dbReference type="InterPro" id="IPR001126">
    <property type="entry name" value="UmuC"/>
</dbReference>
<evidence type="ECO:0000256" key="1">
    <source>
        <dbReference type="ARBA" id="ARBA00022763"/>
    </source>
</evidence>
<feature type="region of interest" description="Disordered" evidence="2">
    <location>
        <begin position="187"/>
        <end position="237"/>
    </location>
</feature>